<feature type="transmembrane region" description="Helical" evidence="1">
    <location>
        <begin position="408"/>
        <end position="427"/>
    </location>
</feature>
<feature type="transmembrane region" description="Helical" evidence="1">
    <location>
        <begin position="447"/>
        <end position="469"/>
    </location>
</feature>
<dbReference type="Pfam" id="PF00144">
    <property type="entry name" value="Beta-lactamase"/>
    <property type="match status" value="1"/>
</dbReference>
<keyword evidence="1" id="KW-0812">Transmembrane</keyword>
<feature type="transmembrane region" description="Helical" evidence="1">
    <location>
        <begin position="376"/>
        <end position="396"/>
    </location>
</feature>
<name>A0AAX1Q708_9BACI</name>
<evidence type="ECO:0000256" key="1">
    <source>
        <dbReference type="SAM" id="Phobius"/>
    </source>
</evidence>
<organism evidence="4 5">
    <name type="scientific">Priestia endophytica</name>
    <dbReference type="NCBI Taxonomy" id="135735"/>
    <lineage>
        <taxon>Bacteria</taxon>
        <taxon>Bacillati</taxon>
        <taxon>Bacillota</taxon>
        <taxon>Bacilli</taxon>
        <taxon>Bacillales</taxon>
        <taxon>Bacillaceae</taxon>
        <taxon>Priestia</taxon>
    </lineage>
</organism>
<keyword evidence="4" id="KW-0614">Plasmid</keyword>
<feature type="chain" id="PRO_5043668049" description="Beta-lactamase-related domain-containing protein" evidence="2">
    <location>
        <begin position="23"/>
        <end position="487"/>
    </location>
</feature>
<geneLocation type="plasmid" evidence="4">
    <name>pBEH4</name>
</geneLocation>
<dbReference type="InterPro" id="IPR001466">
    <property type="entry name" value="Beta-lactam-related"/>
</dbReference>
<protein>
    <recommendedName>
        <fullName evidence="3">Beta-lactamase-related domain-containing protein</fullName>
    </recommendedName>
</protein>
<gene>
    <name evidence="4" type="ORF">A3864_16610</name>
</gene>
<dbReference type="EMBL" id="LVYK01000038">
    <property type="protein sequence ID" value="RAS75129.1"/>
    <property type="molecule type" value="Genomic_DNA"/>
</dbReference>
<keyword evidence="1" id="KW-1133">Transmembrane helix</keyword>
<dbReference type="PANTHER" id="PTHR46825:SF9">
    <property type="entry name" value="BETA-LACTAMASE-RELATED DOMAIN-CONTAINING PROTEIN"/>
    <property type="match status" value="1"/>
</dbReference>
<dbReference type="SUPFAM" id="SSF56601">
    <property type="entry name" value="beta-lactamase/transpeptidase-like"/>
    <property type="match status" value="1"/>
</dbReference>
<evidence type="ECO:0000313" key="4">
    <source>
        <dbReference type="EMBL" id="RAS75129.1"/>
    </source>
</evidence>
<dbReference type="AlphaFoldDB" id="A0AAX1Q708"/>
<keyword evidence="1" id="KW-0472">Membrane</keyword>
<dbReference type="InterPro" id="IPR012338">
    <property type="entry name" value="Beta-lactam/transpept-like"/>
</dbReference>
<dbReference type="InterPro" id="IPR050491">
    <property type="entry name" value="AmpC-like"/>
</dbReference>
<dbReference type="PANTHER" id="PTHR46825">
    <property type="entry name" value="D-ALANYL-D-ALANINE-CARBOXYPEPTIDASE/ENDOPEPTIDASE AMPH"/>
    <property type="match status" value="1"/>
</dbReference>
<evidence type="ECO:0000256" key="2">
    <source>
        <dbReference type="SAM" id="SignalP"/>
    </source>
</evidence>
<evidence type="ECO:0000259" key="3">
    <source>
        <dbReference type="Pfam" id="PF00144"/>
    </source>
</evidence>
<reference evidence="4 5" key="1">
    <citation type="submission" date="2016-03" db="EMBL/GenBank/DDBJ databases">
        <title>Comparison of Bacillus endophyticus and B. anthracis characteristics using whole genome sequence analysis and microbiological techniques.</title>
        <authorList>
            <person name="Lekota K.E."/>
            <person name="Mafofo J."/>
            <person name="Rees J."/>
            <person name="Muchadeyi F.C."/>
            <person name="Madoroba E."/>
            <person name="Van Heerden H."/>
        </authorList>
    </citation>
    <scope>NUCLEOTIDE SEQUENCE [LARGE SCALE GENOMIC DNA]</scope>
    <source>
        <strain evidence="4 5">3631_10C</strain>
        <plasmid evidence="4">pBEH4</plasmid>
    </source>
</reference>
<accession>A0AAX1Q708</accession>
<feature type="signal peptide" evidence="2">
    <location>
        <begin position="1"/>
        <end position="22"/>
    </location>
</feature>
<feature type="domain" description="Beta-lactamase-related" evidence="3">
    <location>
        <begin position="33"/>
        <end position="347"/>
    </location>
</feature>
<keyword evidence="2" id="KW-0732">Signal</keyword>
<dbReference type="RefSeq" id="WP_111924457.1">
    <property type="nucleotide sequence ID" value="NZ_LVYK01000038.1"/>
</dbReference>
<proteinExistence type="predicted"/>
<evidence type="ECO:0000313" key="5">
    <source>
        <dbReference type="Proteomes" id="UP000250174"/>
    </source>
</evidence>
<dbReference type="Gene3D" id="3.40.710.10">
    <property type="entry name" value="DD-peptidase/beta-lactamase superfamily"/>
    <property type="match status" value="1"/>
</dbReference>
<dbReference type="Proteomes" id="UP000250174">
    <property type="component" value="Unassembled WGS sequence"/>
</dbReference>
<sequence>MKKVLLSLLLFTMLVTPLSANAVSNNQTELIKEFMDKAVKEYKIPGASLAIIQDGELLFQGNWGIQSDGTPVTKDILFTLGSVSKPLTSLAIMKLVEQKDIELDQTIDTYVPSFKYNRNGFENKITIRHLLTHTSGISSYEGLKIAELKLRGENAISDAVQKLNNVQLNHEPGDVHQYSAANYLLLGKVIENVTNQSFSEFMNDEIYSKLGMNRTASNFKNAFELGYQPGFQSWLGKPVKSENLFDDSGAPYGYISSTANDMTKYIQFLLDGGDLLSNHYFKIYTSPQVHRKEDMYYGLGWRISTEEKDAYFFHGGETPDSRAELLINPKKNYGFILLTNKNNFSEVLQTAYMREGIKTIIEGGKLPEIPEANHQMQWITLMVTILLTLLSIWNLFRLKRKNIIRVKLWSMIGLISIIFSIVLIPALSYLFGSPWHTIYYYAPDTAFLIKCLVGVLAGNGFLLFLIIILKKKRENDLKNSANEKKSL</sequence>
<comment type="caution">
    <text evidence="4">The sequence shown here is derived from an EMBL/GenBank/DDBJ whole genome shotgun (WGS) entry which is preliminary data.</text>
</comment>